<comment type="caution">
    <text evidence="1">The sequence shown here is derived from an EMBL/GenBank/DDBJ whole genome shotgun (WGS) entry which is preliminary data.</text>
</comment>
<sequence>MTDNPGHVNAQPTTRGDIVPELLGQHELITVPSYRLITVRDQDNDDGTGLDEAITEAQTAVVASTGYELVHTSALRTRVPERPARAQLPHR</sequence>
<name>A0ABX1FF94_9PSEU</name>
<protein>
    <submittedName>
        <fullName evidence="1">Uncharacterized protein</fullName>
    </submittedName>
</protein>
<evidence type="ECO:0000313" key="2">
    <source>
        <dbReference type="Proteomes" id="UP001515943"/>
    </source>
</evidence>
<dbReference type="EMBL" id="VSRL01000034">
    <property type="protein sequence ID" value="NKE57542.1"/>
    <property type="molecule type" value="Genomic_DNA"/>
</dbReference>
<accession>A0ABX1FF94</accession>
<reference evidence="1 2" key="1">
    <citation type="submission" date="2019-08" db="EMBL/GenBank/DDBJ databases">
        <title>Lentzea from Indian Himalayas.</title>
        <authorList>
            <person name="Mandal S."/>
            <person name="Mallick Gupta A."/>
            <person name="Maiti P.K."/>
            <person name="Sarkar J."/>
            <person name="Mandal S."/>
        </authorList>
    </citation>
    <scope>NUCLEOTIDE SEQUENCE [LARGE SCALE GENOMIC DNA]</scope>
    <source>
        <strain evidence="1 2">PSKA42</strain>
    </source>
</reference>
<proteinExistence type="predicted"/>
<dbReference type="Proteomes" id="UP001515943">
    <property type="component" value="Unassembled WGS sequence"/>
</dbReference>
<gene>
    <name evidence="1" type="ORF">FXN61_12130</name>
</gene>
<evidence type="ECO:0000313" key="1">
    <source>
        <dbReference type="EMBL" id="NKE57542.1"/>
    </source>
</evidence>
<keyword evidence="2" id="KW-1185">Reference proteome</keyword>
<dbReference type="RefSeq" id="WP_167973370.1">
    <property type="nucleotide sequence ID" value="NZ_VSRL01000034.1"/>
</dbReference>
<organism evidence="1 2">
    <name type="scientific">Lentzea indica</name>
    <dbReference type="NCBI Taxonomy" id="2604800"/>
    <lineage>
        <taxon>Bacteria</taxon>
        <taxon>Bacillati</taxon>
        <taxon>Actinomycetota</taxon>
        <taxon>Actinomycetes</taxon>
        <taxon>Pseudonocardiales</taxon>
        <taxon>Pseudonocardiaceae</taxon>
        <taxon>Lentzea</taxon>
    </lineage>
</organism>